<gene>
    <name evidence="1" type="ORF">VP1G_11182</name>
</gene>
<name>A0A194V7F1_CYTMA</name>
<evidence type="ECO:0000313" key="2">
    <source>
        <dbReference type="Proteomes" id="UP000078576"/>
    </source>
</evidence>
<proteinExistence type="predicted"/>
<accession>A0A194V7F1</accession>
<evidence type="ECO:0000313" key="1">
    <source>
        <dbReference type="EMBL" id="KUI59860.1"/>
    </source>
</evidence>
<dbReference type="EMBL" id="KN714738">
    <property type="protein sequence ID" value="KUI59860.1"/>
    <property type="molecule type" value="Genomic_DNA"/>
</dbReference>
<organism evidence="1 2">
    <name type="scientific">Cytospora mali</name>
    <name type="common">Apple Valsa canker fungus</name>
    <name type="synonym">Valsa mali</name>
    <dbReference type="NCBI Taxonomy" id="578113"/>
    <lineage>
        <taxon>Eukaryota</taxon>
        <taxon>Fungi</taxon>
        <taxon>Dikarya</taxon>
        <taxon>Ascomycota</taxon>
        <taxon>Pezizomycotina</taxon>
        <taxon>Sordariomycetes</taxon>
        <taxon>Sordariomycetidae</taxon>
        <taxon>Diaporthales</taxon>
        <taxon>Cytosporaceae</taxon>
        <taxon>Cytospora</taxon>
    </lineage>
</organism>
<dbReference type="Proteomes" id="UP000078576">
    <property type="component" value="Unassembled WGS sequence"/>
</dbReference>
<protein>
    <submittedName>
        <fullName evidence="1">Uncharacterized protein</fullName>
    </submittedName>
</protein>
<dbReference type="AlphaFoldDB" id="A0A194V7F1"/>
<keyword evidence="2" id="KW-1185">Reference proteome</keyword>
<reference evidence="2" key="1">
    <citation type="submission" date="2014-12" db="EMBL/GenBank/DDBJ databases">
        <title>Genome Sequence of Valsa Canker Pathogens Uncovers a Specific Adaption of Colonization on Woody Bark.</title>
        <authorList>
            <person name="Yin Z."/>
            <person name="Liu H."/>
            <person name="Gao X."/>
            <person name="Li Z."/>
            <person name="Song N."/>
            <person name="Ke X."/>
            <person name="Dai Q."/>
            <person name="Wu Y."/>
            <person name="Sun Y."/>
            <person name="Xu J.-R."/>
            <person name="Kang Z.K."/>
            <person name="Wang L."/>
            <person name="Huang L."/>
        </authorList>
    </citation>
    <scope>NUCLEOTIDE SEQUENCE [LARGE SCALE GENOMIC DNA]</scope>
    <source>
        <strain evidence="2">SXYL134</strain>
    </source>
</reference>
<sequence>MTSPSRPRWSAWVPTGADKQEFMNIGEMFLALTFTSLQAEHLRYWLPNNASLPAEPIGLNVTLRLWPGRGDKAGRATSPLARLGGFDGSARLTTQVSASLAVAVAGFFEDHFRNPDISLGDLARVEVSCAGMALRPCGALTIDDVPFYRRRSGMYIVRRLRCSSCEMRPTDSSSRRKMVRCSHFPAGANKGLPFITYGAAEWRLKTKGAI</sequence>